<dbReference type="GO" id="GO:0006529">
    <property type="term" value="P:asparagine biosynthetic process"/>
    <property type="evidence" value="ECO:0007669"/>
    <property type="project" value="UniProtKB-KW"/>
</dbReference>
<name>A0A1E7FAR6_9STRA</name>
<reference evidence="5 6" key="1">
    <citation type="submission" date="2016-09" db="EMBL/GenBank/DDBJ databases">
        <title>Extensive genetic diversity and differential bi-allelic expression allows diatom success in the polar Southern Ocean.</title>
        <authorList>
            <consortium name="DOE Joint Genome Institute"/>
            <person name="Mock T."/>
            <person name="Otillar R.P."/>
            <person name="Strauss J."/>
            <person name="Dupont C."/>
            <person name="Frickenhaus S."/>
            <person name="Maumus F."/>
            <person name="Mcmullan M."/>
            <person name="Sanges R."/>
            <person name="Schmutz J."/>
            <person name="Toseland A."/>
            <person name="Valas R."/>
            <person name="Veluchamy A."/>
            <person name="Ward B.J."/>
            <person name="Allen A."/>
            <person name="Barry K."/>
            <person name="Falciatore A."/>
            <person name="Ferrante M."/>
            <person name="Fortunato A.E."/>
            <person name="Gloeckner G."/>
            <person name="Gruber A."/>
            <person name="Hipkin R."/>
            <person name="Janech M."/>
            <person name="Kroth P."/>
            <person name="Leese F."/>
            <person name="Lindquist E."/>
            <person name="Lyon B.R."/>
            <person name="Martin J."/>
            <person name="Mayer C."/>
            <person name="Parker M."/>
            <person name="Quesneville H."/>
            <person name="Raymond J."/>
            <person name="Uhlig C."/>
            <person name="Valentin K.U."/>
            <person name="Worden A.Z."/>
            <person name="Armbrust E.V."/>
            <person name="Bowler C."/>
            <person name="Green B."/>
            <person name="Moulton V."/>
            <person name="Van Oosterhout C."/>
            <person name="Grigoriev I."/>
        </authorList>
    </citation>
    <scope>NUCLEOTIDE SEQUENCE [LARGE SCALE GENOMIC DNA]</scope>
    <source>
        <strain evidence="5 6">CCMP1102</strain>
    </source>
</reference>
<keyword evidence="3" id="KW-0315">Glutamine amidotransferase</keyword>
<dbReference type="OrthoDB" id="47104at2759"/>
<dbReference type="Proteomes" id="UP000095751">
    <property type="component" value="Unassembled WGS sequence"/>
</dbReference>
<dbReference type="EMBL" id="KV784359">
    <property type="protein sequence ID" value="OEU15247.1"/>
    <property type="molecule type" value="Genomic_DNA"/>
</dbReference>
<keyword evidence="2" id="KW-0061">Asparagine biosynthesis</keyword>
<gene>
    <name evidence="5" type="ORF">FRACYDRAFT_144796</name>
</gene>
<evidence type="ECO:0000256" key="3">
    <source>
        <dbReference type="ARBA" id="ARBA00022962"/>
    </source>
</evidence>
<dbReference type="PANTHER" id="PTHR45937">
    <property type="entry name" value="ASPARAGINE SYNTHETASE DOMAIN-CONTAINING PROTEIN 1"/>
    <property type="match status" value="1"/>
</dbReference>
<dbReference type="InParanoid" id="A0A1E7FAR6"/>
<evidence type="ECO:0000256" key="2">
    <source>
        <dbReference type="ARBA" id="ARBA00022888"/>
    </source>
</evidence>
<dbReference type="Pfam" id="PF00733">
    <property type="entry name" value="Asn_synthase"/>
    <property type="match status" value="1"/>
</dbReference>
<evidence type="ECO:0000256" key="1">
    <source>
        <dbReference type="ARBA" id="ARBA00022605"/>
    </source>
</evidence>
<evidence type="ECO:0000259" key="4">
    <source>
        <dbReference type="Pfam" id="PF00733"/>
    </source>
</evidence>
<dbReference type="PANTHER" id="PTHR45937:SF1">
    <property type="entry name" value="ASPARAGINE SYNTHETASE DOMAIN-CONTAINING PROTEIN 1"/>
    <property type="match status" value="1"/>
</dbReference>
<dbReference type="InterPro" id="IPR051857">
    <property type="entry name" value="Asn_synthetase_domain"/>
</dbReference>
<dbReference type="InterPro" id="IPR014729">
    <property type="entry name" value="Rossmann-like_a/b/a_fold"/>
</dbReference>
<keyword evidence="6" id="KW-1185">Reference proteome</keyword>
<evidence type="ECO:0000313" key="6">
    <source>
        <dbReference type="Proteomes" id="UP000095751"/>
    </source>
</evidence>
<dbReference type="GO" id="GO:0004066">
    <property type="term" value="F:asparagine synthase (glutamine-hydrolyzing) activity"/>
    <property type="evidence" value="ECO:0007669"/>
    <property type="project" value="InterPro"/>
</dbReference>
<sequence length="104" mass="11976">MDQNRLWERNCGRDDRLTSDHGREARFPFLDAHVVQFLQNSATEEDLICDFRKPPGVGDKRILRLVAQRLGCDHASGLVKRAIQFGSRISHLSDKKRFGSRRKA</sequence>
<accession>A0A1E7FAR6</accession>
<evidence type="ECO:0000313" key="5">
    <source>
        <dbReference type="EMBL" id="OEU15247.1"/>
    </source>
</evidence>
<dbReference type="InterPro" id="IPR001962">
    <property type="entry name" value="Asn_synthase"/>
</dbReference>
<dbReference type="KEGG" id="fcy:FRACYDRAFT_144796"/>
<feature type="non-terminal residue" evidence="5">
    <location>
        <position position="104"/>
    </location>
</feature>
<organism evidence="5 6">
    <name type="scientific">Fragilariopsis cylindrus CCMP1102</name>
    <dbReference type="NCBI Taxonomy" id="635003"/>
    <lineage>
        <taxon>Eukaryota</taxon>
        <taxon>Sar</taxon>
        <taxon>Stramenopiles</taxon>
        <taxon>Ochrophyta</taxon>
        <taxon>Bacillariophyta</taxon>
        <taxon>Bacillariophyceae</taxon>
        <taxon>Bacillariophycidae</taxon>
        <taxon>Bacillariales</taxon>
        <taxon>Bacillariaceae</taxon>
        <taxon>Fragilariopsis</taxon>
    </lineage>
</organism>
<dbReference type="Gene3D" id="3.40.50.620">
    <property type="entry name" value="HUPs"/>
    <property type="match status" value="1"/>
</dbReference>
<dbReference type="AlphaFoldDB" id="A0A1E7FAR6"/>
<dbReference type="CDD" id="cd01991">
    <property type="entry name" value="Asn_synthase_B_C"/>
    <property type="match status" value="1"/>
</dbReference>
<dbReference type="SUPFAM" id="SSF52402">
    <property type="entry name" value="Adenine nucleotide alpha hydrolases-like"/>
    <property type="match status" value="1"/>
</dbReference>
<feature type="domain" description="Asparagine synthetase" evidence="4">
    <location>
        <begin position="3"/>
        <end position="64"/>
    </location>
</feature>
<keyword evidence="1" id="KW-0028">Amino-acid biosynthesis</keyword>
<protein>
    <submittedName>
        <fullName evidence="5">Asparagine synthase</fullName>
    </submittedName>
</protein>
<proteinExistence type="predicted"/>